<gene>
    <name evidence="2" type="ORF">BDA99DRAFT_529180</name>
</gene>
<comment type="caution">
    <text evidence="2">The sequence shown here is derived from an EMBL/GenBank/DDBJ whole genome shotgun (WGS) entry which is preliminary data.</text>
</comment>
<keyword evidence="3" id="KW-1185">Reference proteome</keyword>
<dbReference type="EMBL" id="JAIXMP010000060">
    <property type="protein sequence ID" value="KAI9244371.1"/>
    <property type="molecule type" value="Genomic_DNA"/>
</dbReference>
<reference evidence="2" key="2">
    <citation type="submission" date="2023-02" db="EMBL/GenBank/DDBJ databases">
        <authorList>
            <consortium name="DOE Joint Genome Institute"/>
            <person name="Mondo S.J."/>
            <person name="Chang Y."/>
            <person name="Wang Y."/>
            <person name="Ahrendt S."/>
            <person name="Andreopoulos W."/>
            <person name="Barry K."/>
            <person name="Beard J."/>
            <person name="Benny G.L."/>
            <person name="Blankenship S."/>
            <person name="Bonito G."/>
            <person name="Cuomo C."/>
            <person name="Desiro A."/>
            <person name="Gervers K.A."/>
            <person name="Hundley H."/>
            <person name="Kuo A."/>
            <person name="LaButti K."/>
            <person name="Lang B.F."/>
            <person name="Lipzen A."/>
            <person name="O'Donnell K."/>
            <person name="Pangilinan J."/>
            <person name="Reynolds N."/>
            <person name="Sandor L."/>
            <person name="Smith M.W."/>
            <person name="Tsang A."/>
            <person name="Grigoriev I.V."/>
            <person name="Stajich J.E."/>
            <person name="Spatafora J.W."/>
        </authorList>
    </citation>
    <scope>NUCLEOTIDE SEQUENCE</scope>
    <source>
        <strain evidence="2">RSA 2281</strain>
    </source>
</reference>
<feature type="compositionally biased region" description="Low complexity" evidence="1">
    <location>
        <begin position="225"/>
        <end position="237"/>
    </location>
</feature>
<evidence type="ECO:0000256" key="1">
    <source>
        <dbReference type="SAM" id="MobiDB-lite"/>
    </source>
</evidence>
<feature type="non-terminal residue" evidence="2">
    <location>
        <position position="1"/>
    </location>
</feature>
<evidence type="ECO:0000313" key="2">
    <source>
        <dbReference type="EMBL" id="KAI9244371.1"/>
    </source>
</evidence>
<dbReference type="Pfam" id="PF11709">
    <property type="entry name" value="Mit_ribos_Mrp51"/>
    <property type="match status" value="1"/>
</dbReference>
<reference evidence="2" key="1">
    <citation type="journal article" date="2022" name="IScience">
        <title>Evolution of zygomycete secretomes and the origins of terrestrial fungal ecologies.</title>
        <authorList>
            <person name="Chang Y."/>
            <person name="Wang Y."/>
            <person name="Mondo S."/>
            <person name="Ahrendt S."/>
            <person name="Andreopoulos W."/>
            <person name="Barry K."/>
            <person name="Beard J."/>
            <person name="Benny G.L."/>
            <person name="Blankenship S."/>
            <person name="Bonito G."/>
            <person name="Cuomo C."/>
            <person name="Desiro A."/>
            <person name="Gervers K.A."/>
            <person name="Hundley H."/>
            <person name="Kuo A."/>
            <person name="LaButti K."/>
            <person name="Lang B.F."/>
            <person name="Lipzen A."/>
            <person name="O'Donnell K."/>
            <person name="Pangilinan J."/>
            <person name="Reynolds N."/>
            <person name="Sandor L."/>
            <person name="Smith M.E."/>
            <person name="Tsang A."/>
            <person name="Grigoriev I.V."/>
            <person name="Stajich J.E."/>
            <person name="Spatafora J.W."/>
        </authorList>
    </citation>
    <scope>NUCLEOTIDE SEQUENCE</scope>
    <source>
        <strain evidence="2">RSA 2281</strain>
    </source>
</reference>
<dbReference type="AlphaFoldDB" id="A0AAD5JL39"/>
<protein>
    <submittedName>
        <fullName evidence="2">Uncharacterized protein</fullName>
    </submittedName>
</protein>
<dbReference type="PANTHER" id="PTHR28058">
    <property type="entry name" value="37S RIBOSOMAL PROTEIN MRP51, MITOCHONDRIAL"/>
    <property type="match status" value="1"/>
</dbReference>
<feature type="region of interest" description="Disordered" evidence="1">
    <location>
        <begin position="213"/>
        <end position="239"/>
    </location>
</feature>
<evidence type="ECO:0000313" key="3">
    <source>
        <dbReference type="Proteomes" id="UP001209540"/>
    </source>
</evidence>
<name>A0AAD5JL39_9FUNG</name>
<dbReference type="PANTHER" id="PTHR28058:SF1">
    <property type="entry name" value="SMALL RIBOSOMAL SUBUNIT PROTEIN BS1M"/>
    <property type="match status" value="1"/>
</dbReference>
<accession>A0AAD5JL39</accession>
<dbReference type="InterPro" id="IPR016712">
    <property type="entry name" value="Rbsml_bS1m-like"/>
</dbReference>
<dbReference type="Proteomes" id="UP001209540">
    <property type="component" value="Unassembled WGS sequence"/>
</dbReference>
<organism evidence="2 3">
    <name type="scientific">Phascolomyces articulosus</name>
    <dbReference type="NCBI Taxonomy" id="60185"/>
    <lineage>
        <taxon>Eukaryota</taxon>
        <taxon>Fungi</taxon>
        <taxon>Fungi incertae sedis</taxon>
        <taxon>Mucoromycota</taxon>
        <taxon>Mucoromycotina</taxon>
        <taxon>Mucoromycetes</taxon>
        <taxon>Mucorales</taxon>
        <taxon>Lichtheimiaceae</taxon>
        <taxon>Phascolomyces</taxon>
    </lineage>
</organism>
<sequence>WGLKRNLPSVIRTPHITVSNLDTNEHQTPWESGSSQVLFIRRWKENFPNSSKRPIARHEQKEYNIDTMTPAEFKQFIKQAKKKAPEFHNQLKSKELVQDQVFEFLGATFHSSSSQELPQGGSHSRIVGPTYSDPQSQVVEMGYPVQGRILGPVEGGYAVGVGGVVAFLPKRMALNIKRTGNRSVRTFYVQYAGFDKEGRPRVTLRLHQPLSATSLVNSTSDDQKSSSQQQQKQQQRQDNNHHLFRTMRAEDMFLTQSSGHDDQELDPNPNHAALMEMMARLVSDKNKN</sequence>
<proteinExistence type="predicted"/>